<dbReference type="KEGG" id="senf:GJR95_11725"/>
<organism evidence="2 3">
    <name type="scientific">Spirosoma endbachense</name>
    <dbReference type="NCBI Taxonomy" id="2666025"/>
    <lineage>
        <taxon>Bacteria</taxon>
        <taxon>Pseudomonadati</taxon>
        <taxon>Bacteroidota</taxon>
        <taxon>Cytophagia</taxon>
        <taxon>Cytophagales</taxon>
        <taxon>Cytophagaceae</taxon>
        <taxon>Spirosoma</taxon>
    </lineage>
</organism>
<dbReference type="Pfam" id="PF07929">
    <property type="entry name" value="PRiA4_ORF3"/>
    <property type="match status" value="1"/>
</dbReference>
<dbReference type="Proteomes" id="UP000464577">
    <property type="component" value="Chromosome"/>
</dbReference>
<protein>
    <recommendedName>
        <fullName evidence="1">Plasmid pRiA4b Orf3-like domain-containing protein</fullName>
    </recommendedName>
</protein>
<dbReference type="EMBL" id="CP045997">
    <property type="protein sequence ID" value="QHV95631.1"/>
    <property type="molecule type" value="Genomic_DNA"/>
</dbReference>
<sequence length="241" mass="28739">MEKQLTNPLRQEEPPGELIYHLKIHLLGITPQIYRRLSVRADTTLAQLHHIFQVVMGWENWHLHSFHIWGKQYGIRYGGFYFADDANQVRLGDFAWRMNDKFTYTYDFTDHWLHQIRVEKILTAAKSLQPPFCLSGRRACPPEEVGGIVAYRQRTLDQFSWMRDLVMGLMEGETIDEQDLDVPDWFWTYRSEQFDRAEVNRRLAKLYQLKGQSDFLYSRGGHDYFFEHEPLPNSYQDNQMV</sequence>
<accession>A0A6P1VQU5</accession>
<dbReference type="SUPFAM" id="SSF159941">
    <property type="entry name" value="MM3350-like"/>
    <property type="match status" value="1"/>
</dbReference>
<dbReference type="Gene3D" id="3.10.290.30">
    <property type="entry name" value="MM3350-like"/>
    <property type="match status" value="1"/>
</dbReference>
<dbReference type="InterPro" id="IPR012912">
    <property type="entry name" value="Plasmid_pRiA4b_Orf3-like"/>
</dbReference>
<evidence type="ECO:0000313" key="3">
    <source>
        <dbReference type="Proteomes" id="UP000464577"/>
    </source>
</evidence>
<proteinExistence type="predicted"/>
<evidence type="ECO:0000313" key="2">
    <source>
        <dbReference type="EMBL" id="QHV95631.1"/>
    </source>
</evidence>
<name>A0A6P1VQU5_9BACT</name>
<dbReference type="RefSeq" id="WP_162386041.1">
    <property type="nucleotide sequence ID" value="NZ_CP045997.1"/>
</dbReference>
<keyword evidence="3" id="KW-1185">Reference proteome</keyword>
<evidence type="ECO:0000259" key="1">
    <source>
        <dbReference type="Pfam" id="PF07929"/>
    </source>
</evidence>
<dbReference type="AlphaFoldDB" id="A0A6P1VQU5"/>
<gene>
    <name evidence="2" type="ORF">GJR95_11725</name>
</gene>
<reference evidence="2 3" key="1">
    <citation type="submission" date="2019-11" db="EMBL/GenBank/DDBJ databases">
        <title>Spirosoma endbachense sp. nov., isolated from a natural salt meadow.</title>
        <authorList>
            <person name="Rojas J."/>
            <person name="Ambika Manirajan B."/>
            <person name="Ratering S."/>
            <person name="Suarez C."/>
            <person name="Geissler-Plaum R."/>
            <person name="Schnell S."/>
        </authorList>
    </citation>
    <scope>NUCLEOTIDE SEQUENCE [LARGE SCALE GENOMIC DNA]</scope>
    <source>
        <strain evidence="2 3">I-24</strain>
    </source>
</reference>
<dbReference type="PANTHER" id="PTHR41878">
    <property type="entry name" value="LEXA REPRESSOR-RELATED"/>
    <property type="match status" value="1"/>
</dbReference>
<feature type="domain" description="Plasmid pRiA4b Orf3-like" evidence="1">
    <location>
        <begin position="19"/>
        <end position="153"/>
    </location>
</feature>
<dbReference type="PANTHER" id="PTHR41878:SF1">
    <property type="entry name" value="TNPR PROTEIN"/>
    <property type="match status" value="1"/>
</dbReference>
<dbReference type="InterPro" id="IPR024047">
    <property type="entry name" value="MM3350-like_sf"/>
</dbReference>